<proteinExistence type="predicted"/>
<feature type="compositionally biased region" description="Polar residues" evidence="1">
    <location>
        <begin position="159"/>
        <end position="174"/>
    </location>
</feature>
<feature type="compositionally biased region" description="Acidic residues" evidence="1">
    <location>
        <begin position="556"/>
        <end position="567"/>
    </location>
</feature>
<feature type="compositionally biased region" description="Basic and acidic residues" evidence="1">
    <location>
        <begin position="317"/>
        <end position="329"/>
    </location>
</feature>
<evidence type="ECO:0000313" key="3">
    <source>
        <dbReference type="Proteomes" id="UP001305647"/>
    </source>
</evidence>
<feature type="compositionally biased region" description="Polar residues" evidence="1">
    <location>
        <begin position="239"/>
        <end position="248"/>
    </location>
</feature>
<feature type="compositionally biased region" description="Polar residues" evidence="1">
    <location>
        <begin position="411"/>
        <end position="423"/>
    </location>
</feature>
<organism evidence="2 3">
    <name type="scientific">Parathielavia hyrcaniae</name>
    <dbReference type="NCBI Taxonomy" id="113614"/>
    <lineage>
        <taxon>Eukaryota</taxon>
        <taxon>Fungi</taxon>
        <taxon>Dikarya</taxon>
        <taxon>Ascomycota</taxon>
        <taxon>Pezizomycotina</taxon>
        <taxon>Sordariomycetes</taxon>
        <taxon>Sordariomycetidae</taxon>
        <taxon>Sordariales</taxon>
        <taxon>Chaetomiaceae</taxon>
        <taxon>Parathielavia</taxon>
    </lineage>
</organism>
<evidence type="ECO:0000313" key="2">
    <source>
        <dbReference type="EMBL" id="KAK4106171.1"/>
    </source>
</evidence>
<dbReference type="AlphaFoldDB" id="A0AAN6QEW2"/>
<comment type="caution">
    <text evidence="2">The sequence shown here is derived from an EMBL/GenBank/DDBJ whole genome shotgun (WGS) entry which is preliminary data.</text>
</comment>
<feature type="compositionally biased region" description="Basic and acidic residues" evidence="1">
    <location>
        <begin position="88"/>
        <end position="130"/>
    </location>
</feature>
<reference evidence="2" key="1">
    <citation type="journal article" date="2023" name="Mol. Phylogenet. Evol.">
        <title>Genome-scale phylogeny and comparative genomics of the fungal order Sordariales.</title>
        <authorList>
            <person name="Hensen N."/>
            <person name="Bonometti L."/>
            <person name="Westerberg I."/>
            <person name="Brannstrom I.O."/>
            <person name="Guillou S."/>
            <person name="Cros-Aarteil S."/>
            <person name="Calhoun S."/>
            <person name="Haridas S."/>
            <person name="Kuo A."/>
            <person name="Mondo S."/>
            <person name="Pangilinan J."/>
            <person name="Riley R."/>
            <person name="LaButti K."/>
            <person name="Andreopoulos B."/>
            <person name="Lipzen A."/>
            <person name="Chen C."/>
            <person name="Yan M."/>
            <person name="Daum C."/>
            <person name="Ng V."/>
            <person name="Clum A."/>
            <person name="Steindorff A."/>
            <person name="Ohm R.A."/>
            <person name="Martin F."/>
            <person name="Silar P."/>
            <person name="Natvig D.O."/>
            <person name="Lalanne C."/>
            <person name="Gautier V."/>
            <person name="Ament-Velasquez S.L."/>
            <person name="Kruys A."/>
            <person name="Hutchinson M.I."/>
            <person name="Powell A.J."/>
            <person name="Barry K."/>
            <person name="Miller A.N."/>
            <person name="Grigoriev I.V."/>
            <person name="Debuchy R."/>
            <person name="Gladieux P."/>
            <person name="Hiltunen Thoren M."/>
            <person name="Johannesson H."/>
        </authorList>
    </citation>
    <scope>NUCLEOTIDE SEQUENCE</scope>
    <source>
        <strain evidence="2">CBS 757.83</strain>
    </source>
</reference>
<feature type="compositionally biased region" description="Low complexity" evidence="1">
    <location>
        <begin position="367"/>
        <end position="384"/>
    </location>
</feature>
<gene>
    <name evidence="2" type="ORF">N658DRAFT_490777</name>
</gene>
<sequence>MPRPKRTRVAATRTTKRASPVPEDQQSSATPPDAFKPGGAQIAFPGSDIYDVSDREKERIQQRVEAAQARATQHLDMNSDQASALEGSRCRRDDAINRLDDLTSTSRPDEAESPDIEHSRRESAVERQPRLTDASGLDLDDDFFGNLDDSLDVTENAIEETQTGYRSTDTSSFNVAMFKRRPRQSSVARRDDGPIRPSSRGQATPSISTTLTFGNFRRRERAPSILGTARKARAERSLSRASQASRNASVLGDGDQSGPEGESTPLDRTRRQTRASLVATGSREGSPVLPSRKRKSLESHEDGREKRLAADSEVVEGEAKESEEIHQSIEVEVEVEVERTPSPARGRARERDRFSTPVQEDDPDMAPPLSSSSESGSPAALPPLDTLAHRTYTRRPPARALKTPEVDDLSSEISSPPSLTHSPNYAAASKPVAKKKADPPQKKVTTADLTSLLPRRRGKASNRTTDSNDPFDLDDSEDERNDVVEDEPSYVDSRAARRRKGQQPLSKSTSNRKGKGKEVEGGAGVGKKRTLRTYGSLNEDKENEEAEETIVVGSGGDEDQDEAEEQGQELPEAETSQMMTERLGEELQKAVKKFREVDKWELSFEEVTESSSPGPGPDAR</sequence>
<feature type="compositionally biased region" description="Basic and acidic residues" evidence="1">
    <location>
        <begin position="296"/>
        <end position="310"/>
    </location>
</feature>
<accession>A0AAN6QEW2</accession>
<feature type="region of interest" description="Disordered" evidence="1">
    <location>
        <begin position="159"/>
        <end position="577"/>
    </location>
</feature>
<reference evidence="2" key="2">
    <citation type="submission" date="2023-05" db="EMBL/GenBank/DDBJ databases">
        <authorList>
            <consortium name="Lawrence Berkeley National Laboratory"/>
            <person name="Steindorff A."/>
            <person name="Hensen N."/>
            <person name="Bonometti L."/>
            <person name="Westerberg I."/>
            <person name="Brannstrom I.O."/>
            <person name="Guillou S."/>
            <person name="Cros-Aarteil S."/>
            <person name="Calhoun S."/>
            <person name="Haridas S."/>
            <person name="Kuo A."/>
            <person name="Mondo S."/>
            <person name="Pangilinan J."/>
            <person name="Riley R."/>
            <person name="Labutti K."/>
            <person name="Andreopoulos B."/>
            <person name="Lipzen A."/>
            <person name="Chen C."/>
            <person name="Yanf M."/>
            <person name="Daum C."/>
            <person name="Ng V."/>
            <person name="Clum A."/>
            <person name="Ohm R."/>
            <person name="Martin F."/>
            <person name="Silar P."/>
            <person name="Natvig D."/>
            <person name="Lalanne C."/>
            <person name="Gautier V."/>
            <person name="Ament-Velasquez S.L."/>
            <person name="Kruys A."/>
            <person name="Hutchinson M.I."/>
            <person name="Powell A.J."/>
            <person name="Barry K."/>
            <person name="Miller A.N."/>
            <person name="Grigoriev I.V."/>
            <person name="Debuchy R."/>
            <person name="Gladieux P."/>
            <person name="Thoren M.H."/>
            <person name="Johannesson H."/>
        </authorList>
    </citation>
    <scope>NUCLEOTIDE SEQUENCE</scope>
    <source>
        <strain evidence="2">CBS 757.83</strain>
    </source>
</reference>
<dbReference type="EMBL" id="MU863624">
    <property type="protein sequence ID" value="KAK4106171.1"/>
    <property type="molecule type" value="Genomic_DNA"/>
</dbReference>
<keyword evidence="3" id="KW-1185">Reference proteome</keyword>
<evidence type="ECO:0000256" key="1">
    <source>
        <dbReference type="SAM" id="MobiDB-lite"/>
    </source>
</evidence>
<dbReference type="Proteomes" id="UP001305647">
    <property type="component" value="Unassembled WGS sequence"/>
</dbReference>
<name>A0AAN6QEW2_9PEZI</name>
<feature type="compositionally biased region" description="Acidic residues" evidence="1">
    <location>
        <begin position="469"/>
        <end position="489"/>
    </location>
</feature>
<protein>
    <submittedName>
        <fullName evidence="2">Uncharacterized protein</fullName>
    </submittedName>
</protein>
<feature type="compositionally biased region" description="Polar residues" evidence="1">
    <location>
        <begin position="199"/>
        <end position="213"/>
    </location>
</feature>
<feature type="compositionally biased region" description="Basic and acidic residues" evidence="1">
    <location>
        <begin position="52"/>
        <end position="62"/>
    </location>
</feature>
<feature type="region of interest" description="Disordered" evidence="1">
    <location>
        <begin position="1"/>
        <end position="140"/>
    </location>
</feature>